<dbReference type="Proteomes" id="UP000789342">
    <property type="component" value="Unassembled WGS sequence"/>
</dbReference>
<evidence type="ECO:0000313" key="3">
    <source>
        <dbReference type="Proteomes" id="UP000789342"/>
    </source>
</evidence>
<comment type="similarity">
    <text evidence="1">Belongs to the NPR2 family.</text>
</comment>
<dbReference type="PANTHER" id="PTHR12991">
    <property type="entry name" value="NITROGEN PERMEASE REGULATOR 2/TUMOR SUPPRESSOR CANDIDATE 4"/>
    <property type="match status" value="1"/>
</dbReference>
<dbReference type="AlphaFoldDB" id="A0A9N9N5S6"/>
<comment type="caution">
    <text evidence="2">The sequence shown here is derived from an EMBL/GenBank/DDBJ whole genome shotgun (WGS) entry which is preliminary data.</text>
</comment>
<organism evidence="2 3">
    <name type="scientific">Acaulospora morrowiae</name>
    <dbReference type="NCBI Taxonomy" id="94023"/>
    <lineage>
        <taxon>Eukaryota</taxon>
        <taxon>Fungi</taxon>
        <taxon>Fungi incertae sedis</taxon>
        <taxon>Mucoromycota</taxon>
        <taxon>Glomeromycotina</taxon>
        <taxon>Glomeromycetes</taxon>
        <taxon>Diversisporales</taxon>
        <taxon>Acaulosporaceae</taxon>
        <taxon>Acaulospora</taxon>
    </lineage>
</organism>
<dbReference type="GO" id="GO:0005774">
    <property type="term" value="C:vacuolar membrane"/>
    <property type="evidence" value="ECO:0007669"/>
    <property type="project" value="TreeGrafter"/>
</dbReference>
<dbReference type="EMBL" id="CAJVPV010017882">
    <property type="protein sequence ID" value="CAG8704459.1"/>
    <property type="molecule type" value="Genomic_DNA"/>
</dbReference>
<protein>
    <submittedName>
        <fullName evidence="2">10874_t:CDS:1</fullName>
    </submittedName>
</protein>
<dbReference type="GO" id="GO:0005096">
    <property type="term" value="F:GTPase activator activity"/>
    <property type="evidence" value="ECO:0007669"/>
    <property type="project" value="TreeGrafter"/>
</dbReference>
<dbReference type="PANTHER" id="PTHR12991:SF10">
    <property type="entry name" value="GATOR COMPLEX PROTEIN NPRL2"/>
    <property type="match status" value="1"/>
</dbReference>
<accession>A0A9N9N5S6</accession>
<feature type="non-terminal residue" evidence="2">
    <location>
        <position position="398"/>
    </location>
</feature>
<gene>
    <name evidence="2" type="ORF">AMORRO_LOCUS12314</name>
</gene>
<evidence type="ECO:0000313" key="2">
    <source>
        <dbReference type="EMBL" id="CAG8704459.1"/>
    </source>
</evidence>
<name>A0A9N9N5S6_9GLOM</name>
<dbReference type="GO" id="GO:1904262">
    <property type="term" value="P:negative regulation of TORC1 signaling"/>
    <property type="evidence" value="ECO:0007669"/>
    <property type="project" value="TreeGrafter"/>
</dbReference>
<proteinExistence type="inferred from homology"/>
<dbReference type="GO" id="GO:1990130">
    <property type="term" value="C:GATOR1 complex"/>
    <property type="evidence" value="ECO:0007669"/>
    <property type="project" value="TreeGrafter"/>
</dbReference>
<dbReference type="Pfam" id="PF06218">
    <property type="entry name" value="NPR2"/>
    <property type="match status" value="2"/>
</dbReference>
<dbReference type="OrthoDB" id="338854at2759"/>
<dbReference type="GO" id="GO:0010508">
    <property type="term" value="P:positive regulation of autophagy"/>
    <property type="evidence" value="ECO:0007669"/>
    <property type="project" value="TreeGrafter"/>
</dbReference>
<reference evidence="2" key="1">
    <citation type="submission" date="2021-06" db="EMBL/GenBank/DDBJ databases">
        <authorList>
            <person name="Kallberg Y."/>
            <person name="Tangrot J."/>
            <person name="Rosling A."/>
        </authorList>
    </citation>
    <scope>NUCLEOTIDE SEQUENCE</scope>
    <source>
        <strain evidence="2">CL551</strain>
    </source>
</reference>
<keyword evidence="3" id="KW-1185">Reference proteome</keyword>
<sequence length="398" mass="46489">MQDQKQQESEFQAGIPPRLIAIFYAIFDDDRGPTVSLEVPEGSILPIKSSNPIIDFESISEYIIPKKELCGHLVTICTDSYKVMGFPTIIRDNKYPRYNFEFNICFVFERSADTSSYEPVVRKVATIFHSLEVEIEFLYNNKNYDFMYNIIEQLLEDLNNYCESQIYINELNTINLKLYPTYRHPPPVYDYQVPISTVNLQGLMDENWDITMKKVAKRINGIDHVKKIADLAEVDCSLARKCMQHLLYYGCIIMIDIFQFSNVYTPKPEITKIIDDKKIQHECLSYVRKEGAKSPSFTKLFSFYCDLKYGMTVKEWLMENKEIAASNIDIRRFISFGIIRSFIYRVHKYPILPEPHQSNKLPENLCRLLDGKHHYDEICTMENISAKGLDEILSQEPE</sequence>
<evidence type="ECO:0000256" key="1">
    <source>
        <dbReference type="ARBA" id="ARBA00008433"/>
    </source>
</evidence>
<dbReference type="InterPro" id="IPR009348">
    <property type="entry name" value="NPR2-like"/>
</dbReference>